<dbReference type="CDD" id="cd07067">
    <property type="entry name" value="HP_PGM_like"/>
    <property type="match status" value="1"/>
</dbReference>
<dbReference type="PANTHER" id="PTHR48100">
    <property type="entry name" value="BROAD-SPECIFICITY PHOSPHATASE YOR283W-RELATED"/>
    <property type="match status" value="1"/>
</dbReference>
<dbReference type="InterPro" id="IPR001345">
    <property type="entry name" value="PG/BPGM_mutase_AS"/>
</dbReference>
<feature type="binding site" evidence="3">
    <location>
        <begin position="12"/>
        <end position="19"/>
    </location>
    <ligand>
        <name>substrate</name>
    </ligand>
</feature>
<dbReference type="PROSITE" id="PS00175">
    <property type="entry name" value="PG_MUTASE"/>
    <property type="match status" value="1"/>
</dbReference>
<feature type="binding site" evidence="3">
    <location>
        <position position="63"/>
    </location>
    <ligand>
        <name>substrate</name>
    </ligand>
</feature>
<dbReference type="Gene3D" id="3.40.50.1240">
    <property type="entry name" value="Phosphoglycerate mutase-like"/>
    <property type="match status" value="1"/>
</dbReference>
<dbReference type="Proteomes" id="UP000478740">
    <property type="component" value="Unassembled WGS sequence"/>
</dbReference>
<dbReference type="InterPro" id="IPR013078">
    <property type="entry name" value="His_Pase_superF_clade-1"/>
</dbReference>
<dbReference type="AlphaFoldDB" id="A0A6L6IZP8"/>
<evidence type="ECO:0000256" key="2">
    <source>
        <dbReference type="ARBA" id="ARBA00023235"/>
    </source>
</evidence>
<accession>A0A6L6IZP8</accession>
<dbReference type="PANTHER" id="PTHR48100:SF1">
    <property type="entry name" value="HISTIDINE PHOSPHATASE FAMILY PROTEIN-RELATED"/>
    <property type="match status" value="1"/>
</dbReference>
<keyword evidence="5" id="KW-1185">Reference proteome</keyword>
<dbReference type="InterPro" id="IPR029033">
    <property type="entry name" value="His_PPase_superfam"/>
</dbReference>
<evidence type="ECO:0000313" key="5">
    <source>
        <dbReference type="Proteomes" id="UP000478740"/>
    </source>
</evidence>
<proteinExistence type="predicted"/>
<keyword evidence="1" id="KW-0324">Glycolysis</keyword>
<dbReference type="SMART" id="SM00855">
    <property type="entry name" value="PGAM"/>
    <property type="match status" value="1"/>
</dbReference>
<comment type="caution">
    <text evidence="4">The sequence shown here is derived from an EMBL/GenBank/DDBJ whole genome shotgun (WGS) entry which is preliminary data.</text>
</comment>
<dbReference type="Pfam" id="PF00300">
    <property type="entry name" value="His_Phos_1"/>
    <property type="match status" value="1"/>
</dbReference>
<reference evidence="4 5" key="1">
    <citation type="submission" date="2019-11" db="EMBL/GenBank/DDBJ databases">
        <authorList>
            <person name="Dong K."/>
        </authorList>
    </citation>
    <scope>NUCLEOTIDE SEQUENCE [LARGE SCALE GENOMIC DNA]</scope>
    <source>
        <strain evidence="4 5">DK608</strain>
    </source>
</reference>
<dbReference type="GO" id="GO:0005737">
    <property type="term" value="C:cytoplasm"/>
    <property type="evidence" value="ECO:0007669"/>
    <property type="project" value="TreeGrafter"/>
</dbReference>
<dbReference type="SUPFAM" id="SSF53254">
    <property type="entry name" value="Phosphoglycerate mutase-like"/>
    <property type="match status" value="1"/>
</dbReference>
<dbReference type="EMBL" id="WMII01000004">
    <property type="protein sequence ID" value="MTH63867.1"/>
    <property type="molecule type" value="Genomic_DNA"/>
</dbReference>
<name>A0A6L6IZP8_9RHOB</name>
<dbReference type="GO" id="GO:0016791">
    <property type="term" value="F:phosphatase activity"/>
    <property type="evidence" value="ECO:0007669"/>
    <property type="project" value="TreeGrafter"/>
</dbReference>
<keyword evidence="2" id="KW-0413">Isomerase</keyword>
<protein>
    <submittedName>
        <fullName evidence="4">Histidine phosphatase family protein</fullName>
    </submittedName>
</protein>
<evidence type="ECO:0000256" key="3">
    <source>
        <dbReference type="PIRSR" id="PIRSR613078-2"/>
    </source>
</evidence>
<dbReference type="InterPro" id="IPR050275">
    <property type="entry name" value="PGM_Phosphatase"/>
</dbReference>
<dbReference type="PIRSF" id="PIRSF000709">
    <property type="entry name" value="6PFK_2-Ptase"/>
    <property type="match status" value="1"/>
</dbReference>
<organism evidence="4 5">
    <name type="scientific">Paracoccus shanxieyensis</name>
    <dbReference type="NCBI Taxonomy" id="2675752"/>
    <lineage>
        <taxon>Bacteria</taxon>
        <taxon>Pseudomonadati</taxon>
        <taxon>Pseudomonadota</taxon>
        <taxon>Alphaproteobacteria</taxon>
        <taxon>Rhodobacterales</taxon>
        <taxon>Paracoccaceae</taxon>
        <taxon>Paracoccus</taxon>
    </lineage>
</organism>
<sequence>MGLNLPDLYLLRHGQTEWNRLGRLQGRLDSALTDLGHAQATRQAELVARLPAQMARFSSPAGRAVATARIVFGPRPFLQDARLHEIDIGDFTGATEAMLRADHPQLFADGGIAWYDRAPKGEGFAALEARVRDFLTDLRGPAIIVTHGMTLRMLIAVATKRSAAQMDQIQMTQGALHHIGASGHRILR</sequence>
<evidence type="ECO:0000313" key="4">
    <source>
        <dbReference type="EMBL" id="MTH63867.1"/>
    </source>
</evidence>
<gene>
    <name evidence="4" type="ORF">GL284_06250</name>
</gene>
<dbReference type="RefSeq" id="WP_155043736.1">
    <property type="nucleotide sequence ID" value="NZ_WMIH01000003.1"/>
</dbReference>
<evidence type="ECO:0000256" key="1">
    <source>
        <dbReference type="ARBA" id="ARBA00023152"/>
    </source>
</evidence>